<evidence type="ECO:0000259" key="12">
    <source>
        <dbReference type="PROSITE" id="PS50110"/>
    </source>
</evidence>
<feature type="modified residue" description="4-aspartylphosphate" evidence="10">
    <location>
        <position position="53"/>
    </location>
</feature>
<dbReference type="InterPro" id="IPR020449">
    <property type="entry name" value="Tscrpt_reg_AraC-type_HTH"/>
</dbReference>
<dbReference type="PANTHER" id="PTHR42713:SF3">
    <property type="entry name" value="TRANSCRIPTIONAL REGULATORY PROTEIN HPTR"/>
    <property type="match status" value="1"/>
</dbReference>
<keyword evidence="8" id="KW-0804">Transcription</keyword>
<dbReference type="Pfam" id="PF12833">
    <property type="entry name" value="HTH_18"/>
    <property type="match status" value="1"/>
</dbReference>
<dbReference type="Gene3D" id="3.40.50.2300">
    <property type="match status" value="1"/>
</dbReference>
<dbReference type="InterPro" id="IPR011006">
    <property type="entry name" value="CheY-like_superfamily"/>
</dbReference>
<dbReference type="Pfam" id="PF00072">
    <property type="entry name" value="Response_reg"/>
    <property type="match status" value="1"/>
</dbReference>
<dbReference type="SUPFAM" id="SSF46689">
    <property type="entry name" value="Homeodomain-like"/>
    <property type="match status" value="2"/>
</dbReference>
<dbReference type="OrthoDB" id="3190595at2"/>
<evidence type="ECO:0000256" key="3">
    <source>
        <dbReference type="ARBA" id="ARBA00022490"/>
    </source>
</evidence>
<dbReference type="InterPro" id="IPR001789">
    <property type="entry name" value="Sig_transdc_resp-reg_receiver"/>
</dbReference>
<evidence type="ECO:0000256" key="7">
    <source>
        <dbReference type="ARBA" id="ARBA00023125"/>
    </source>
</evidence>
<proteinExistence type="predicted"/>
<gene>
    <name evidence="13" type="ORF">HMPREF9470_01089</name>
</gene>
<dbReference type="PROSITE" id="PS50110">
    <property type="entry name" value="RESPONSE_REGULATORY"/>
    <property type="match status" value="1"/>
</dbReference>
<evidence type="ECO:0000313" key="14">
    <source>
        <dbReference type="Proteomes" id="UP000037392"/>
    </source>
</evidence>
<dbReference type="PANTHER" id="PTHR42713">
    <property type="entry name" value="HISTIDINE KINASE-RELATED"/>
    <property type="match status" value="1"/>
</dbReference>
<evidence type="ECO:0000259" key="11">
    <source>
        <dbReference type="PROSITE" id="PS01124"/>
    </source>
</evidence>
<dbReference type="PROSITE" id="PS01124">
    <property type="entry name" value="HTH_ARAC_FAMILY_2"/>
    <property type="match status" value="1"/>
</dbReference>
<dbReference type="PATRIC" id="fig|742734.4.peg.1159"/>
<dbReference type="EMBL" id="ADLK01000007">
    <property type="protein sequence ID" value="KMW23002.1"/>
    <property type="molecule type" value="Genomic_DNA"/>
</dbReference>
<dbReference type="PROSITE" id="PS00041">
    <property type="entry name" value="HTH_ARAC_FAMILY_1"/>
    <property type="match status" value="1"/>
</dbReference>
<keyword evidence="6" id="KW-0805">Transcription regulation</keyword>
<dbReference type="GO" id="GO:0043565">
    <property type="term" value="F:sequence-specific DNA binding"/>
    <property type="evidence" value="ECO:0007669"/>
    <property type="project" value="InterPro"/>
</dbReference>
<dbReference type="SUPFAM" id="SSF52172">
    <property type="entry name" value="CheY-like"/>
    <property type="match status" value="1"/>
</dbReference>
<comment type="function">
    <text evidence="9">May play the central regulatory role in sporulation. It may be an element of the effector pathway responsible for the activation of sporulation genes in response to nutritional stress. Spo0A may act in concert with spo0H (a sigma factor) to control the expression of some genes that are critical to the sporulation process.</text>
</comment>
<dbReference type="CDD" id="cd17536">
    <property type="entry name" value="REC_YesN-like"/>
    <property type="match status" value="1"/>
</dbReference>
<evidence type="ECO:0000256" key="9">
    <source>
        <dbReference type="ARBA" id="ARBA00024867"/>
    </source>
</evidence>
<dbReference type="AlphaFoldDB" id="A0A0J9CD34"/>
<evidence type="ECO:0000313" key="13">
    <source>
        <dbReference type="EMBL" id="KMW23002.1"/>
    </source>
</evidence>
<keyword evidence="7" id="KW-0238">DNA-binding</keyword>
<comment type="subcellular location">
    <subcellularLocation>
        <location evidence="1">Cytoplasm</location>
    </subcellularLocation>
</comment>
<dbReference type="InterPro" id="IPR018060">
    <property type="entry name" value="HTH_AraC"/>
</dbReference>
<name>A0A0J9CD34_9FIRM</name>
<comment type="caution">
    <text evidence="13">The sequence shown here is derived from an EMBL/GenBank/DDBJ whole genome shotgun (WGS) entry which is preliminary data.</text>
</comment>
<dbReference type="Gene3D" id="1.10.10.60">
    <property type="entry name" value="Homeodomain-like"/>
    <property type="match status" value="2"/>
</dbReference>
<keyword evidence="3" id="KW-0963">Cytoplasm</keyword>
<evidence type="ECO:0000256" key="8">
    <source>
        <dbReference type="ARBA" id="ARBA00023163"/>
    </source>
</evidence>
<sequence>MKLMIVDDEPKIRKGLLKLLGAREGWQVSGVFEDAHSALTALYDQEADVIVTDIKMPEVSGLELIRQIRERNQEIRIVILSGHSNFAYAQKAIELGVTRYLLKPTNPRELIAVLEGIEKELEPAREEGEQEGQIQGDTAADNLADGDSVGNLLVQKAIRYVEVHYGGRITLKDMSEELHLSPNYLCELFKRHTGKNLMEYVTEYRMIKARTYLNHVEYKVSDVAEMVGYKEAKYFSSAFKKTYGITPLEYRNKK</sequence>
<dbReference type="GeneID" id="93165091"/>
<accession>A0A0J9CD34</accession>
<evidence type="ECO:0000256" key="2">
    <source>
        <dbReference type="ARBA" id="ARBA00018672"/>
    </source>
</evidence>
<evidence type="ECO:0000256" key="10">
    <source>
        <dbReference type="PROSITE-ProRule" id="PRU00169"/>
    </source>
</evidence>
<evidence type="ECO:0000256" key="1">
    <source>
        <dbReference type="ARBA" id="ARBA00004496"/>
    </source>
</evidence>
<dbReference type="GO" id="GO:0005737">
    <property type="term" value="C:cytoplasm"/>
    <property type="evidence" value="ECO:0007669"/>
    <property type="project" value="UniProtKB-SubCell"/>
</dbReference>
<dbReference type="InterPro" id="IPR018062">
    <property type="entry name" value="HTH_AraC-typ_CS"/>
</dbReference>
<feature type="domain" description="HTH araC/xylS-type" evidence="11">
    <location>
        <begin position="155"/>
        <end position="253"/>
    </location>
</feature>
<dbReference type="SMART" id="SM00448">
    <property type="entry name" value="REC"/>
    <property type="match status" value="1"/>
</dbReference>
<dbReference type="GO" id="GO:0000160">
    <property type="term" value="P:phosphorelay signal transduction system"/>
    <property type="evidence" value="ECO:0007669"/>
    <property type="project" value="UniProtKB-KW"/>
</dbReference>
<dbReference type="SMART" id="SM00342">
    <property type="entry name" value="HTH_ARAC"/>
    <property type="match status" value="1"/>
</dbReference>
<keyword evidence="4 10" id="KW-0597">Phosphoprotein</keyword>
<keyword evidence="5" id="KW-0902">Two-component regulatory system</keyword>
<reference evidence="13 14" key="1">
    <citation type="submission" date="2011-04" db="EMBL/GenBank/DDBJ databases">
        <title>The Genome Sequence of Clostridium citroniae WAL-19142.</title>
        <authorList>
            <consortium name="The Broad Institute Genome Sequencing Platform"/>
            <person name="Earl A."/>
            <person name="Ward D."/>
            <person name="Feldgarden M."/>
            <person name="Gevers D."/>
            <person name="Warren Y.A."/>
            <person name="Tyrrell K.L."/>
            <person name="Citron D.M."/>
            <person name="Goldstein E.J."/>
            <person name="Daigneault M."/>
            <person name="Allen-Vercoe E."/>
            <person name="Young S.K."/>
            <person name="Zeng Q."/>
            <person name="Gargeya S."/>
            <person name="Fitzgerald M."/>
            <person name="Haas B."/>
            <person name="Abouelleil A."/>
            <person name="Alvarado L."/>
            <person name="Arachchi H.M."/>
            <person name="Berlin A."/>
            <person name="Brown A."/>
            <person name="Chapman S.B."/>
            <person name="Chen Z."/>
            <person name="Dunbar C."/>
            <person name="Freedman E."/>
            <person name="Gearin G."/>
            <person name="Gellesch M."/>
            <person name="Goldberg J."/>
            <person name="Griggs A."/>
            <person name="Gujja S."/>
            <person name="Heilman E.R."/>
            <person name="Heiman D."/>
            <person name="Howarth C."/>
            <person name="Larson L."/>
            <person name="Lui A."/>
            <person name="MacDonald P.J."/>
            <person name="Mehta T."/>
            <person name="Montmayeur A."/>
            <person name="Murphy C."/>
            <person name="Neiman D."/>
            <person name="Pearson M."/>
            <person name="Priest M."/>
            <person name="Roberts A."/>
            <person name="Saif S."/>
            <person name="Shea T."/>
            <person name="Shenoy N."/>
            <person name="Sisk P."/>
            <person name="Stolte C."/>
            <person name="Sykes S."/>
            <person name="White J."/>
            <person name="Yandava C."/>
            <person name="Wortman J."/>
            <person name="Nusbaum C."/>
            <person name="Birren B."/>
        </authorList>
    </citation>
    <scope>NUCLEOTIDE SEQUENCE [LARGE SCALE GENOMIC DNA]</scope>
    <source>
        <strain evidence="13 14">WAL-19142</strain>
    </source>
</reference>
<evidence type="ECO:0000256" key="6">
    <source>
        <dbReference type="ARBA" id="ARBA00023015"/>
    </source>
</evidence>
<feature type="domain" description="Response regulatory" evidence="12">
    <location>
        <begin position="2"/>
        <end position="118"/>
    </location>
</feature>
<evidence type="ECO:0000256" key="5">
    <source>
        <dbReference type="ARBA" id="ARBA00023012"/>
    </source>
</evidence>
<dbReference type="Proteomes" id="UP000037392">
    <property type="component" value="Unassembled WGS sequence"/>
</dbReference>
<evidence type="ECO:0000256" key="4">
    <source>
        <dbReference type="ARBA" id="ARBA00022553"/>
    </source>
</evidence>
<dbReference type="InterPro" id="IPR051552">
    <property type="entry name" value="HptR"/>
</dbReference>
<dbReference type="RefSeq" id="WP_007867409.1">
    <property type="nucleotide sequence ID" value="NZ_KQ235876.1"/>
</dbReference>
<dbReference type="GO" id="GO:0003700">
    <property type="term" value="F:DNA-binding transcription factor activity"/>
    <property type="evidence" value="ECO:0007669"/>
    <property type="project" value="InterPro"/>
</dbReference>
<protein>
    <recommendedName>
        <fullName evidence="2">Stage 0 sporulation protein A homolog</fullName>
    </recommendedName>
</protein>
<dbReference type="PRINTS" id="PR00032">
    <property type="entry name" value="HTHARAC"/>
</dbReference>
<dbReference type="InterPro" id="IPR009057">
    <property type="entry name" value="Homeodomain-like_sf"/>
</dbReference>
<organism evidence="13 14">
    <name type="scientific">[Clostridium] citroniae WAL-19142</name>
    <dbReference type="NCBI Taxonomy" id="742734"/>
    <lineage>
        <taxon>Bacteria</taxon>
        <taxon>Bacillati</taxon>
        <taxon>Bacillota</taxon>
        <taxon>Clostridia</taxon>
        <taxon>Lachnospirales</taxon>
        <taxon>Lachnospiraceae</taxon>
        <taxon>Enterocloster</taxon>
    </lineage>
</organism>